<feature type="compositionally biased region" description="Basic residues" evidence="1">
    <location>
        <begin position="440"/>
        <end position="458"/>
    </location>
</feature>
<gene>
    <name evidence="2" type="ORF">AVDCRST_MAG13-897</name>
</gene>
<sequence>AHDARVDRRLTAEQRRPGPDAAGSAHLGHVRHRRAVDRPVDRHHDVHAGVRPHRGRDAVVAGAAHRLAGQPDRPRPHAAQRASGDEVRHPVPRARPGELRGEGRERRGHGARARRLRLVRHPDVDRGAGPRHADDDAHLLVGGRHRPPGHRLRRLLAPAGGDHPARHGGRAPPGALRRPPAAGRQRGPAHLGLQRGRRHRERLLRVVAADRRRSDLLVPVRPGPGREHRVLDHPLAEHPGLHALREEPALPARRPEHRDAADHDGVLLHRHRRDLRDGGRLRRADLGSGGPHRPAARRPARPARAGHDHRGHRPDLDEHGGERRLAVERLLEPLAPEHLLPARRAHHRGDRDRLVPVEALRGRRRLHLHLARRLREPARRLRGRDDRRLLDPAAHGARRGRPLPARGPLPLLGRVQHPRARRGARGGPARHPGLPERGHHGGRRGGRPHVPRRAVPLRHLRDVRAGRRGVLRAHADGRRRPGAPGRRGRRDGL</sequence>
<feature type="compositionally biased region" description="Low complexity" evidence="1">
    <location>
        <begin position="170"/>
        <end position="194"/>
    </location>
</feature>
<feature type="compositionally biased region" description="Basic and acidic residues" evidence="1">
    <location>
        <begin position="305"/>
        <end position="321"/>
    </location>
</feature>
<feature type="compositionally biased region" description="Low complexity" evidence="1">
    <location>
        <begin position="402"/>
        <end position="414"/>
    </location>
</feature>
<feature type="compositionally biased region" description="Basic residues" evidence="1">
    <location>
        <begin position="143"/>
        <end position="154"/>
    </location>
</feature>
<evidence type="ECO:0000313" key="2">
    <source>
        <dbReference type="EMBL" id="CAA9476887.1"/>
    </source>
</evidence>
<feature type="compositionally biased region" description="Basic and acidic residues" evidence="1">
    <location>
        <begin position="1"/>
        <end position="18"/>
    </location>
</feature>
<feature type="compositionally biased region" description="Basic and acidic residues" evidence="1">
    <location>
        <begin position="83"/>
        <end position="105"/>
    </location>
</feature>
<feature type="region of interest" description="Disordered" evidence="1">
    <location>
        <begin position="1"/>
        <end position="198"/>
    </location>
</feature>
<protein>
    <submittedName>
        <fullName evidence="2">Cytosine/purine/uracil/thiamine/allantoin permease family protein</fullName>
    </submittedName>
</protein>
<feature type="non-terminal residue" evidence="2">
    <location>
        <position position="493"/>
    </location>
</feature>
<accession>A0A6J4RTG6</accession>
<feature type="region of interest" description="Disordered" evidence="1">
    <location>
        <begin position="385"/>
        <end position="493"/>
    </location>
</feature>
<feature type="compositionally biased region" description="Basic and acidic residues" evidence="1">
    <location>
        <begin position="120"/>
        <end position="138"/>
    </location>
</feature>
<feature type="compositionally biased region" description="Basic residues" evidence="1">
    <location>
        <begin position="106"/>
        <end position="119"/>
    </location>
</feature>
<feature type="compositionally biased region" description="Basic and acidic residues" evidence="1">
    <location>
        <begin position="274"/>
        <end position="285"/>
    </location>
</feature>
<proteinExistence type="predicted"/>
<organism evidence="2">
    <name type="scientific">uncultured Solirubrobacteraceae bacterium</name>
    <dbReference type="NCBI Taxonomy" id="1162706"/>
    <lineage>
        <taxon>Bacteria</taxon>
        <taxon>Bacillati</taxon>
        <taxon>Actinomycetota</taxon>
        <taxon>Thermoleophilia</taxon>
        <taxon>Solirubrobacterales</taxon>
        <taxon>Solirubrobacteraceae</taxon>
        <taxon>environmental samples</taxon>
    </lineage>
</organism>
<evidence type="ECO:0000256" key="1">
    <source>
        <dbReference type="SAM" id="MobiDB-lite"/>
    </source>
</evidence>
<feature type="region of interest" description="Disordered" evidence="1">
    <location>
        <begin position="271"/>
        <end position="321"/>
    </location>
</feature>
<feature type="non-terminal residue" evidence="2">
    <location>
        <position position="1"/>
    </location>
</feature>
<name>A0A6J4RTG6_9ACTN</name>
<reference evidence="2" key="1">
    <citation type="submission" date="2020-02" db="EMBL/GenBank/DDBJ databases">
        <authorList>
            <person name="Meier V. D."/>
        </authorList>
    </citation>
    <scope>NUCLEOTIDE SEQUENCE</scope>
    <source>
        <strain evidence="2">AVDCRST_MAG13</strain>
    </source>
</reference>
<feature type="compositionally biased region" description="Basic and acidic residues" evidence="1">
    <location>
        <begin position="36"/>
        <end position="48"/>
    </location>
</feature>
<dbReference type="AlphaFoldDB" id="A0A6J4RTG6"/>
<dbReference type="EMBL" id="CADCVO010000138">
    <property type="protein sequence ID" value="CAA9476887.1"/>
    <property type="molecule type" value="Genomic_DNA"/>
</dbReference>